<evidence type="ECO:0000256" key="5">
    <source>
        <dbReference type="ARBA" id="ARBA00046006"/>
    </source>
</evidence>
<sequence length="94" mass="10086">MREFCLISALGDKENLQALEKINIVTPTSNLSDDAKFTILDFRVGALGSCVGFSDEMGKVNTFAETISSSVVPFSSCPQSLPASESFPMSQLFA</sequence>
<dbReference type="GO" id="GO:0000221">
    <property type="term" value="C:vacuolar proton-transporting V-type ATPase, V1 domain"/>
    <property type="evidence" value="ECO:0007669"/>
    <property type="project" value="TreeGrafter"/>
</dbReference>
<dbReference type="AlphaFoldDB" id="A0A4W2E1B7"/>
<comment type="function">
    <text evidence="5 7">Subunit of the V1 complex of vacuolar(H+)-ATPase (V-ATPase), a multisubunit enzyme composed of a peripheral complex (V1) that hydrolyzes ATP and a membrane integral complex (V0) that translocates protons. V-ATPase is responsible for acidifying and maintaining the pH of intracellular compartments and in some cell types, is targeted to the plasma membrane, where it is responsible for acidifying the extracellular environment. Subunit C is necessary for the assembly of the catalytic sector of the enzyme and is likely to have a specific function in its catalytic activity.</text>
</comment>
<keyword evidence="3 7" id="KW-0375">Hydrogen ion transport</keyword>
<reference evidence="8 9" key="1">
    <citation type="submission" date="2018-11" db="EMBL/GenBank/DDBJ databases">
        <title>Haplotype-resolved cattle genomes.</title>
        <authorList>
            <person name="Low W.Y."/>
            <person name="Tearle R."/>
            <person name="Bickhart D.M."/>
            <person name="Rosen B.D."/>
            <person name="Koren S."/>
            <person name="Rhie A."/>
            <person name="Hiendleder S."/>
            <person name="Phillippy A.M."/>
            <person name="Smith T.P.L."/>
            <person name="Williams J.L."/>
        </authorList>
    </citation>
    <scope>NUCLEOTIDE SEQUENCE [LARGE SCALE GENOMIC DNA]</scope>
</reference>
<dbReference type="PANTHER" id="PTHR10137">
    <property type="entry name" value="V-TYPE PROTON ATPASE SUBUNIT C"/>
    <property type="match status" value="1"/>
</dbReference>
<reference evidence="8" key="3">
    <citation type="submission" date="2025-09" db="UniProtKB">
        <authorList>
            <consortium name="Ensembl"/>
        </authorList>
    </citation>
    <scope>IDENTIFICATION</scope>
</reference>
<evidence type="ECO:0000256" key="2">
    <source>
        <dbReference type="ARBA" id="ARBA00022448"/>
    </source>
</evidence>
<dbReference type="STRING" id="30522.A0A4W2E1B7"/>
<dbReference type="SUPFAM" id="SSF118203">
    <property type="entry name" value="Vacuolar ATP synthase subunit C"/>
    <property type="match status" value="1"/>
</dbReference>
<evidence type="ECO:0000256" key="7">
    <source>
        <dbReference type="RuleBase" id="RU364010"/>
    </source>
</evidence>
<evidence type="ECO:0000313" key="9">
    <source>
        <dbReference type="Proteomes" id="UP000314981"/>
    </source>
</evidence>
<reference evidence="8" key="2">
    <citation type="submission" date="2025-08" db="UniProtKB">
        <authorList>
            <consortium name="Ensembl"/>
        </authorList>
    </citation>
    <scope>IDENTIFICATION</scope>
</reference>
<organism evidence="8 9">
    <name type="scientific">Bos indicus x Bos taurus</name>
    <name type="common">Hybrid cattle</name>
    <dbReference type="NCBI Taxonomy" id="30522"/>
    <lineage>
        <taxon>Eukaryota</taxon>
        <taxon>Metazoa</taxon>
        <taxon>Chordata</taxon>
        <taxon>Craniata</taxon>
        <taxon>Vertebrata</taxon>
        <taxon>Euteleostomi</taxon>
        <taxon>Mammalia</taxon>
        <taxon>Eutheria</taxon>
        <taxon>Laurasiatheria</taxon>
        <taxon>Artiodactyla</taxon>
        <taxon>Ruminantia</taxon>
        <taxon>Pecora</taxon>
        <taxon>Bovidae</taxon>
        <taxon>Bovinae</taxon>
        <taxon>Bos</taxon>
    </lineage>
</organism>
<proteinExistence type="inferred from homology"/>
<evidence type="ECO:0000256" key="4">
    <source>
        <dbReference type="ARBA" id="ARBA00023065"/>
    </source>
</evidence>
<dbReference type="PANTHER" id="PTHR10137:SF4">
    <property type="entry name" value="V-TYPE PROTON ATPASE SUBUNIT C 2"/>
    <property type="match status" value="1"/>
</dbReference>
<protein>
    <recommendedName>
        <fullName evidence="7">V-type proton ATPase subunit C</fullName>
    </recommendedName>
</protein>
<keyword evidence="9" id="KW-1185">Reference proteome</keyword>
<comment type="similarity">
    <text evidence="1 7">Belongs to the V-ATPase C subunit family.</text>
</comment>
<dbReference type="Ensembl" id="ENSBIXT00000018703.1">
    <property type="protein sequence ID" value="ENSBIXP00000032951.1"/>
    <property type="gene ID" value="ENSBIXG00000015649.1"/>
</dbReference>
<evidence type="ECO:0000256" key="1">
    <source>
        <dbReference type="ARBA" id="ARBA00006138"/>
    </source>
</evidence>
<accession>A0A4W2E1B7</accession>
<comment type="subunit">
    <text evidence="6">V-ATPase is a heteromultimeric enzyme made up of two complexes: the ATP-hydrolytic V1 complex and the proton translocation V0 complex. The V1 complex consists of three catalytic AB heterodimers that form a heterohexamer, three peripheral stalks each consisting of EG heterodimers, one central rotor including subunits D and F, and the regulatory subunits C and H. The proton translocation complex V0 consists of the proton transport subunit a, a ring of proteolipid subunits c9c'', rotary subunit d, subunits e and f, and the accessory subunits ATP6AP1/Ac45 and ATP6AP2/PRR.</text>
</comment>
<dbReference type="GO" id="GO:0005765">
    <property type="term" value="C:lysosomal membrane"/>
    <property type="evidence" value="ECO:0007669"/>
    <property type="project" value="TreeGrafter"/>
</dbReference>
<evidence type="ECO:0000256" key="6">
    <source>
        <dbReference type="ARBA" id="ARBA00046696"/>
    </source>
</evidence>
<name>A0A4W2E1B7_BOBOX</name>
<evidence type="ECO:0000313" key="8">
    <source>
        <dbReference type="Ensembl" id="ENSBIXP00000032951.1"/>
    </source>
</evidence>
<keyword evidence="2 7" id="KW-0813">Transport</keyword>
<dbReference type="InterPro" id="IPR004907">
    <property type="entry name" value="ATPase_V1-cplx_csu"/>
</dbReference>
<dbReference type="InterPro" id="IPR036132">
    <property type="entry name" value="Vac_ATP_synth_c_sf"/>
</dbReference>
<keyword evidence="4 7" id="KW-0406">Ion transport</keyword>
<comment type="subunit">
    <text evidence="7">V-ATPase is a heteromultimeric enzyme made up of two complexes: the ATP-hydrolytic V1 complex and the proton translocation V0 complex. The V1 complex consists of three catalytic AB heterodimers that form a heterohexamer, three peripheral stalks each consisting of EG heterodimers, one central rotor including subunits D and F, and the regulatory subunits C and H. The proton translocation complex V0 consists of the proton transport subunit a, a ring of proteolipid subunits c9c'', rotary subunit d, subunits e and f, and two accessory subunits.</text>
</comment>
<evidence type="ECO:0000256" key="3">
    <source>
        <dbReference type="ARBA" id="ARBA00022781"/>
    </source>
</evidence>
<dbReference type="Pfam" id="PF03223">
    <property type="entry name" value="V-ATPase_C"/>
    <property type="match status" value="1"/>
</dbReference>
<dbReference type="Proteomes" id="UP000314981">
    <property type="component" value="Chromosome 17"/>
</dbReference>
<dbReference type="GO" id="GO:0046961">
    <property type="term" value="F:proton-transporting ATPase activity, rotational mechanism"/>
    <property type="evidence" value="ECO:0007669"/>
    <property type="project" value="InterPro"/>
</dbReference>